<reference evidence="1 2" key="1">
    <citation type="submission" date="2016-03" db="EMBL/GenBank/DDBJ databases">
        <authorList>
            <person name="Heylen K."/>
            <person name="De Vos P."/>
            <person name="Vekeman B."/>
        </authorList>
    </citation>
    <scope>NUCLEOTIDE SEQUENCE [LARGE SCALE GENOMIC DNA]</scope>
    <source>
        <strain evidence="1 2">R-49807</strain>
    </source>
</reference>
<evidence type="ECO:0000313" key="1">
    <source>
        <dbReference type="EMBL" id="OAI23459.1"/>
    </source>
</evidence>
<dbReference type="AlphaFoldDB" id="A0AA91I491"/>
<dbReference type="Proteomes" id="UP000077734">
    <property type="component" value="Unassembled WGS sequence"/>
</dbReference>
<protein>
    <recommendedName>
        <fullName evidence="3">Apea-like HEPN domain-containing protein</fullName>
    </recommendedName>
</protein>
<gene>
    <name evidence="1" type="ORF">A1356_01500</name>
</gene>
<name>A0AA91I491_9GAMM</name>
<dbReference type="EMBL" id="LUUL01000102">
    <property type="protein sequence ID" value="OAI23459.1"/>
    <property type="molecule type" value="Genomic_DNA"/>
</dbReference>
<sequence>MTWDDVAGVASLDTIFSAFSDSIDEHFIAQNKFDFDFFTSTWIEKINSKLHKYRFYFPVQGLMLKDSLHEEFGDVSIVLFDKKLADRFFDENKSNNYQWTEYLHSTLHKKFIGKTVLVVSVFGCRDLSELVAREKANSVISYFRFIFCVLHHDRAQEGLVKISIENEWPENNSDFFYVESDCIFLPNHRGAAPLFAFDIYSRNFSDIKKNGYLNEISDFIFHPLNNYEKAVKSAIYWIGEAQNDFKLDSAFVKYWISIESLLTTGLHSQNGITRNLVDGMSILICYCGHEFSDRPDVRWLSKRINALYDLRSKIVHEGHGVQINYNDLSDLCKYSSWLILCFLWLRSNFNYTECKQVRKLVENLKGADFSEDFEIRTRSLLRAAQGN</sequence>
<evidence type="ECO:0000313" key="2">
    <source>
        <dbReference type="Proteomes" id="UP000077734"/>
    </source>
</evidence>
<organism evidence="1 2">
    <name type="scientific">Methylomonas koyamae</name>
    <dbReference type="NCBI Taxonomy" id="702114"/>
    <lineage>
        <taxon>Bacteria</taxon>
        <taxon>Pseudomonadati</taxon>
        <taxon>Pseudomonadota</taxon>
        <taxon>Gammaproteobacteria</taxon>
        <taxon>Methylococcales</taxon>
        <taxon>Methylococcaceae</taxon>
        <taxon>Methylomonas</taxon>
    </lineage>
</organism>
<evidence type="ECO:0008006" key="3">
    <source>
        <dbReference type="Google" id="ProtNLM"/>
    </source>
</evidence>
<accession>A0AA91I491</accession>
<dbReference type="RefSeq" id="WP_064028912.1">
    <property type="nucleotide sequence ID" value="NZ_CP023669.1"/>
</dbReference>
<proteinExistence type="predicted"/>
<keyword evidence="2" id="KW-1185">Reference proteome</keyword>
<comment type="caution">
    <text evidence="1">The sequence shown here is derived from an EMBL/GenBank/DDBJ whole genome shotgun (WGS) entry which is preliminary data.</text>
</comment>